<dbReference type="InterPro" id="IPR016166">
    <property type="entry name" value="FAD-bd_PCMH"/>
</dbReference>
<reference evidence="6" key="1">
    <citation type="submission" date="2014-12" db="EMBL/GenBank/DDBJ databases">
        <title>Genome Sequence of Valsa Canker Pathogens Uncovers a Specific Adaption of Colonization on Woody Bark.</title>
        <authorList>
            <person name="Yin Z."/>
            <person name="Liu H."/>
            <person name="Gao X."/>
            <person name="Li Z."/>
            <person name="Song N."/>
            <person name="Ke X."/>
            <person name="Dai Q."/>
            <person name="Wu Y."/>
            <person name="Sun Y."/>
            <person name="Xu J.-R."/>
            <person name="Kang Z.K."/>
            <person name="Wang L."/>
            <person name="Huang L."/>
        </authorList>
    </citation>
    <scope>NUCLEOTIDE SEQUENCE [LARGE SCALE GENOMIC DNA]</scope>
    <source>
        <strain evidence="6">03-8</strain>
    </source>
</reference>
<feature type="domain" description="FAD-binding PCMH-type" evidence="5">
    <location>
        <begin position="55"/>
        <end position="228"/>
    </location>
</feature>
<keyword evidence="4" id="KW-0560">Oxidoreductase</keyword>
<evidence type="ECO:0000256" key="2">
    <source>
        <dbReference type="ARBA" id="ARBA00022630"/>
    </source>
</evidence>
<evidence type="ECO:0000256" key="1">
    <source>
        <dbReference type="ARBA" id="ARBA00005466"/>
    </source>
</evidence>
<protein>
    <submittedName>
        <fullName evidence="6">Mitomycin radical oxidase</fullName>
    </submittedName>
</protein>
<gene>
    <name evidence="6" type="ORF">VM1G_07476</name>
</gene>
<comment type="similarity">
    <text evidence="1">Belongs to the oxygen-dependent FAD-linked oxidoreductase family.</text>
</comment>
<proteinExistence type="inferred from homology"/>
<dbReference type="InterPro" id="IPR036318">
    <property type="entry name" value="FAD-bd_PCMH-like_sf"/>
</dbReference>
<dbReference type="InterPro" id="IPR050416">
    <property type="entry name" value="FAD-linked_Oxidoreductase"/>
</dbReference>
<dbReference type="PANTHER" id="PTHR42973:SF22">
    <property type="entry name" value="FAD-BINDING PCMH-TYPE DOMAIN-CONTAINING PROTEIN-RELATED"/>
    <property type="match status" value="1"/>
</dbReference>
<evidence type="ECO:0000259" key="5">
    <source>
        <dbReference type="PROSITE" id="PS51387"/>
    </source>
</evidence>
<keyword evidence="2" id="KW-0285">Flavoprotein</keyword>
<dbReference type="PROSITE" id="PS51387">
    <property type="entry name" value="FAD_PCMH"/>
    <property type="match status" value="1"/>
</dbReference>
<dbReference type="InterPro" id="IPR006094">
    <property type="entry name" value="Oxid_FAD_bind_N"/>
</dbReference>
<dbReference type="PANTHER" id="PTHR42973">
    <property type="entry name" value="BINDING OXIDOREDUCTASE, PUTATIVE (AFU_ORTHOLOGUE AFUA_1G17690)-RELATED"/>
    <property type="match status" value="1"/>
</dbReference>
<evidence type="ECO:0000313" key="6">
    <source>
        <dbReference type="EMBL" id="KUI71881.1"/>
    </source>
</evidence>
<keyword evidence="3" id="KW-0274">FAD</keyword>
<dbReference type="GO" id="GO:0016491">
    <property type="term" value="F:oxidoreductase activity"/>
    <property type="evidence" value="ECO:0007669"/>
    <property type="project" value="UniProtKB-KW"/>
</dbReference>
<evidence type="ECO:0000313" key="7">
    <source>
        <dbReference type="Proteomes" id="UP000078559"/>
    </source>
</evidence>
<dbReference type="Pfam" id="PF01565">
    <property type="entry name" value="FAD_binding_4"/>
    <property type="match status" value="1"/>
</dbReference>
<dbReference type="Gene3D" id="3.30.465.10">
    <property type="match status" value="1"/>
</dbReference>
<dbReference type="Proteomes" id="UP000078559">
    <property type="component" value="Chromosome 8"/>
</dbReference>
<name>A0A194W5T4_CYTMA</name>
<keyword evidence="7" id="KW-1185">Reference proteome</keyword>
<dbReference type="SMR" id="A0A194W5T4"/>
<evidence type="ECO:0000256" key="4">
    <source>
        <dbReference type="ARBA" id="ARBA00023002"/>
    </source>
</evidence>
<dbReference type="GO" id="GO:0071949">
    <property type="term" value="F:FAD binding"/>
    <property type="evidence" value="ECO:0007669"/>
    <property type="project" value="InterPro"/>
</dbReference>
<evidence type="ECO:0000256" key="3">
    <source>
        <dbReference type="ARBA" id="ARBA00022827"/>
    </source>
</evidence>
<dbReference type="InterPro" id="IPR016169">
    <property type="entry name" value="FAD-bd_PCMH_sub2"/>
</dbReference>
<dbReference type="AlphaFoldDB" id="A0A194W5T4"/>
<accession>A0A194W5T4</accession>
<sequence>MTSQSVPAPSLPPWAEPLTASLSAEPQFHERQVLYFPGSPEFADSENDYFNGAVREAQSVAVVRPTSTADVSALLRILRRHLPTTTPIAVRGAGHATYVGTAKASGGVTIDLRGLRGIDVLAGDRHVRIAAGEKWHSVLAALESHKPPLTTVGGRSPNIDAIGFLLGAGLSGLSAGFGFSADMVTSWEEKSITARRDDSKTADLWDALRGRSTNFGIVTAVEMSCFPHPALFRGCTPFYLPSSRQETLKALYRVASIPLPKEGEPINHAIWSITQTFGLRFFNAMITTTGSEKQENLRDFTGVWGRIPFNTGSLQASSHGQFVERMGKLAPEGGKRSLGTLYKSITVKLNFDLLNAAVDLWYKSADLVRPVAGHIHTLVITATSESTSPAAGTSNFLGLKPKDGPLLLVQICTTYNNAKVDVFVAEADTKYLDEVAALARQMGLEHRYIFANYA</sequence>
<dbReference type="SUPFAM" id="SSF56176">
    <property type="entry name" value="FAD-binding/transporter-associated domain-like"/>
    <property type="match status" value="1"/>
</dbReference>
<dbReference type="EMBL" id="CM003105">
    <property type="protein sequence ID" value="KUI71881.1"/>
    <property type="molecule type" value="Genomic_DNA"/>
</dbReference>
<organism evidence="6 7">
    <name type="scientific">Cytospora mali</name>
    <name type="common">Apple Valsa canker fungus</name>
    <name type="synonym">Valsa mali</name>
    <dbReference type="NCBI Taxonomy" id="578113"/>
    <lineage>
        <taxon>Eukaryota</taxon>
        <taxon>Fungi</taxon>
        <taxon>Dikarya</taxon>
        <taxon>Ascomycota</taxon>
        <taxon>Pezizomycotina</taxon>
        <taxon>Sordariomycetes</taxon>
        <taxon>Sordariomycetidae</taxon>
        <taxon>Diaporthales</taxon>
        <taxon>Cytosporaceae</taxon>
        <taxon>Cytospora</taxon>
    </lineage>
</organism>
<dbReference type="OrthoDB" id="2151789at2759"/>